<sequence length="159" mass="18444">MDKEDGLKDVVDSPISAIFGLKKNVSIEEFDEMDDCFILDFDPFEAVDLFKEISLKDDDDAQELSVIGQRGQVACRDYPHSRHHCAKFPFNKTPHEDYCEQCYCYVCDSLAPCKSWKKQGGRHCDAEHDEYWNDLRRQNQLAPPPTIQTTVHRYIHLGE</sequence>
<dbReference type="AlphaFoldDB" id="A0A9Q0JV69"/>
<dbReference type="OrthoDB" id="266020at2759"/>
<reference evidence="1" key="1">
    <citation type="journal article" date="2023" name="Plant J.">
        <title>The genome of the king protea, Protea cynaroides.</title>
        <authorList>
            <person name="Chang J."/>
            <person name="Duong T.A."/>
            <person name="Schoeman C."/>
            <person name="Ma X."/>
            <person name="Roodt D."/>
            <person name="Barker N."/>
            <person name="Li Z."/>
            <person name="Van de Peer Y."/>
            <person name="Mizrachi E."/>
        </authorList>
    </citation>
    <scope>NUCLEOTIDE SEQUENCE</scope>
    <source>
        <tissue evidence="1">Young leaves</tissue>
    </source>
</reference>
<organism evidence="1 2">
    <name type="scientific">Protea cynaroides</name>
    <dbReference type="NCBI Taxonomy" id="273540"/>
    <lineage>
        <taxon>Eukaryota</taxon>
        <taxon>Viridiplantae</taxon>
        <taxon>Streptophyta</taxon>
        <taxon>Embryophyta</taxon>
        <taxon>Tracheophyta</taxon>
        <taxon>Spermatophyta</taxon>
        <taxon>Magnoliopsida</taxon>
        <taxon>Proteales</taxon>
        <taxon>Proteaceae</taxon>
        <taxon>Protea</taxon>
    </lineage>
</organism>
<dbReference type="Proteomes" id="UP001141806">
    <property type="component" value="Unassembled WGS sequence"/>
</dbReference>
<dbReference type="PANTHER" id="PTHR33443">
    <property type="entry name" value="ZGC:112980"/>
    <property type="match status" value="1"/>
</dbReference>
<dbReference type="PANTHER" id="PTHR33443:SF30">
    <property type="entry name" value="SARCOSINE DEHYDROGENASE-2C PROTEIN"/>
    <property type="match status" value="1"/>
</dbReference>
<comment type="caution">
    <text evidence="1">The sequence shown here is derived from an EMBL/GenBank/DDBJ whole genome shotgun (WGS) entry which is preliminary data.</text>
</comment>
<dbReference type="EMBL" id="JAMYWD010000012">
    <property type="protein sequence ID" value="KAJ4952996.1"/>
    <property type="molecule type" value="Genomic_DNA"/>
</dbReference>
<evidence type="ECO:0000313" key="1">
    <source>
        <dbReference type="EMBL" id="KAJ4952996.1"/>
    </source>
</evidence>
<name>A0A9Q0JV69_9MAGN</name>
<accession>A0A9Q0JV69</accession>
<proteinExistence type="predicted"/>
<keyword evidence="2" id="KW-1185">Reference proteome</keyword>
<gene>
    <name evidence="1" type="ORF">NE237_029828</name>
</gene>
<evidence type="ECO:0000313" key="2">
    <source>
        <dbReference type="Proteomes" id="UP001141806"/>
    </source>
</evidence>
<dbReference type="InterPro" id="IPR053234">
    <property type="entry name" value="RPM1_Interactor"/>
</dbReference>
<protein>
    <submittedName>
        <fullName evidence="1">Uncharacterized protein</fullName>
    </submittedName>
</protein>